<reference evidence="6 7" key="1">
    <citation type="submission" date="2020-07" db="EMBL/GenBank/DDBJ databases">
        <title>Taxonomic revisions and descriptions of new bacterial species based on genomic comparisons in the high-G+C-content subgroup of the family Alcaligenaceae.</title>
        <authorList>
            <person name="Szabo A."/>
            <person name="Felfoldi T."/>
        </authorList>
    </citation>
    <scope>NUCLEOTIDE SEQUENCE [LARGE SCALE GENOMIC DNA]</scope>
    <source>
        <strain evidence="6 7">DSM 25667</strain>
    </source>
</reference>
<dbReference type="AlphaFoldDB" id="A0A853GN75"/>
<dbReference type="OrthoDB" id="9801799at2"/>
<feature type="domain" description="Solute-binding protein family 5" evidence="5">
    <location>
        <begin position="71"/>
        <end position="444"/>
    </location>
</feature>
<protein>
    <submittedName>
        <fullName evidence="6">ABC transporter substrate-binding protein</fullName>
    </submittedName>
</protein>
<evidence type="ECO:0000259" key="5">
    <source>
        <dbReference type="Pfam" id="PF00496"/>
    </source>
</evidence>
<evidence type="ECO:0000256" key="1">
    <source>
        <dbReference type="ARBA" id="ARBA00005695"/>
    </source>
</evidence>
<organism evidence="6 7">
    <name type="scientific">Pollutimonas harenae</name>
    <dbReference type="NCBI Taxonomy" id="657015"/>
    <lineage>
        <taxon>Bacteria</taxon>
        <taxon>Pseudomonadati</taxon>
        <taxon>Pseudomonadota</taxon>
        <taxon>Betaproteobacteria</taxon>
        <taxon>Burkholderiales</taxon>
        <taxon>Alcaligenaceae</taxon>
        <taxon>Pollutimonas</taxon>
    </lineage>
</organism>
<comment type="similarity">
    <text evidence="1">Belongs to the bacterial solute-binding protein 5 family.</text>
</comment>
<dbReference type="RefSeq" id="WP_130038374.1">
    <property type="nucleotide sequence ID" value="NZ_JACCEV010000001.1"/>
</dbReference>
<dbReference type="GO" id="GO:0015833">
    <property type="term" value="P:peptide transport"/>
    <property type="evidence" value="ECO:0007669"/>
    <property type="project" value="TreeGrafter"/>
</dbReference>
<dbReference type="GO" id="GO:1904680">
    <property type="term" value="F:peptide transmembrane transporter activity"/>
    <property type="evidence" value="ECO:0007669"/>
    <property type="project" value="TreeGrafter"/>
</dbReference>
<gene>
    <name evidence="6" type="ORF">H0A62_02475</name>
</gene>
<dbReference type="Gene3D" id="3.40.190.10">
    <property type="entry name" value="Periplasmic binding protein-like II"/>
    <property type="match status" value="1"/>
</dbReference>
<evidence type="ECO:0000256" key="2">
    <source>
        <dbReference type="ARBA" id="ARBA00022448"/>
    </source>
</evidence>
<accession>A0A853GN75</accession>
<dbReference type="Proteomes" id="UP000554144">
    <property type="component" value="Unassembled WGS sequence"/>
</dbReference>
<comment type="caution">
    <text evidence="6">The sequence shown here is derived from an EMBL/GenBank/DDBJ whole genome shotgun (WGS) entry which is preliminary data.</text>
</comment>
<evidence type="ECO:0000256" key="3">
    <source>
        <dbReference type="ARBA" id="ARBA00022729"/>
    </source>
</evidence>
<dbReference type="Gene3D" id="3.90.76.10">
    <property type="entry name" value="Dipeptide-binding Protein, Domain 1"/>
    <property type="match status" value="1"/>
</dbReference>
<dbReference type="CDD" id="cd08498">
    <property type="entry name" value="PBP2_NikA_DppA_OppA_like_2"/>
    <property type="match status" value="1"/>
</dbReference>
<feature type="region of interest" description="Disordered" evidence="4">
    <location>
        <begin position="173"/>
        <end position="192"/>
    </location>
</feature>
<dbReference type="Pfam" id="PF00496">
    <property type="entry name" value="SBP_bac_5"/>
    <property type="match status" value="1"/>
</dbReference>
<dbReference type="GO" id="GO:0030288">
    <property type="term" value="C:outer membrane-bounded periplasmic space"/>
    <property type="evidence" value="ECO:0007669"/>
    <property type="project" value="UniProtKB-ARBA"/>
</dbReference>
<evidence type="ECO:0000313" key="7">
    <source>
        <dbReference type="Proteomes" id="UP000554144"/>
    </source>
</evidence>
<keyword evidence="7" id="KW-1185">Reference proteome</keyword>
<dbReference type="InterPro" id="IPR039424">
    <property type="entry name" value="SBP_5"/>
</dbReference>
<sequence length="528" mass="58597">MRLALPFQHFSLAVVLALGLISTALAEPKTLRWSHQSDLVSLDPMASNDAFTVGVQGWFYEALTGFDQDLKLVPMLAESWEQSEPTKWVFHLRKGVSFHDGNHFTADDVLFSWQRSQSDGSAIKDAGAKATAVRKIDDYTIEVTTSRHNPILPRDWTQLPIMSKRWAEQKQAEQVASPHASLHENGTGPFMVVKRQPRGQTTLKRYPEYWHHNMPGNVDKIMFQPMKQASARISALLEGKMDIVMPVPLQSVPQLEKASGMRILSRPQARVLFISMDLQHSKLPYSSVSDKNPLKDKRVRQAISLAIDTQAISQNIMGGRAKPTGTLIAPQVNGYDASFSAPHRIDIDRARKLLLDAGYLDSFSIRLACPADHYADDQAICQAIADMLSAINIQVELATSPDAENGSENGIAPPQDAGLHLQSWAPATLDAGRVLYALVACRDSSTGAGRLNRGGYCNQEIDALTYKIGIEADHVRRNIMIREAFSMLRNDYSYLPLHQPPMVWGARADITLTPRADNTLDIRSVVMP</sequence>
<dbReference type="EMBL" id="JACCEV010000001">
    <property type="protein sequence ID" value="NYT84458.1"/>
    <property type="molecule type" value="Genomic_DNA"/>
</dbReference>
<dbReference type="PANTHER" id="PTHR30290:SF9">
    <property type="entry name" value="OLIGOPEPTIDE-BINDING PROTEIN APPA"/>
    <property type="match status" value="1"/>
</dbReference>
<keyword evidence="2" id="KW-0813">Transport</keyword>
<name>A0A853GN75_9BURK</name>
<dbReference type="InterPro" id="IPR030678">
    <property type="entry name" value="Peptide/Ni-bd"/>
</dbReference>
<dbReference type="SUPFAM" id="SSF53850">
    <property type="entry name" value="Periplasmic binding protein-like II"/>
    <property type="match status" value="1"/>
</dbReference>
<dbReference type="PIRSF" id="PIRSF002741">
    <property type="entry name" value="MppA"/>
    <property type="match status" value="1"/>
</dbReference>
<evidence type="ECO:0000256" key="4">
    <source>
        <dbReference type="SAM" id="MobiDB-lite"/>
    </source>
</evidence>
<keyword evidence="3" id="KW-0732">Signal</keyword>
<dbReference type="GO" id="GO:0043190">
    <property type="term" value="C:ATP-binding cassette (ABC) transporter complex"/>
    <property type="evidence" value="ECO:0007669"/>
    <property type="project" value="InterPro"/>
</dbReference>
<dbReference type="InterPro" id="IPR000914">
    <property type="entry name" value="SBP_5_dom"/>
</dbReference>
<proteinExistence type="inferred from homology"/>
<evidence type="ECO:0000313" key="6">
    <source>
        <dbReference type="EMBL" id="NYT84458.1"/>
    </source>
</evidence>
<dbReference type="PANTHER" id="PTHR30290">
    <property type="entry name" value="PERIPLASMIC BINDING COMPONENT OF ABC TRANSPORTER"/>
    <property type="match status" value="1"/>
</dbReference>
<dbReference type="Gene3D" id="3.10.105.10">
    <property type="entry name" value="Dipeptide-binding Protein, Domain 3"/>
    <property type="match status" value="1"/>
</dbReference>